<gene>
    <name evidence="2" type="ORF">A8806_101719</name>
</gene>
<comment type="caution">
    <text evidence="2">The sequence shown here is derived from an EMBL/GenBank/DDBJ whole genome shotgun (WGS) entry which is preliminary data.</text>
</comment>
<proteinExistence type="predicted"/>
<dbReference type="InterPro" id="IPR010380">
    <property type="entry name" value="DUF975"/>
</dbReference>
<evidence type="ECO:0000313" key="2">
    <source>
        <dbReference type="EMBL" id="PWJ32429.1"/>
    </source>
</evidence>
<dbReference type="OrthoDB" id="9784844at2"/>
<accession>A0A2Y9C9L7</accession>
<sequence>MWNRMSLKMRAKQAFRRNYWSAVAVALVMSIITTIFYASGSNGARGRHSFYGGGYFSESSLIYATVIAAAGVLGVGMVVFDVFVGNVLIAGGCRFFVLNQTEPVTAGTLAYGFKSGNYGNIVLIMFLRDLFTALWSLLFIVPGIIKHYEYLMVPYIIAENPGMPREEAFLISNKMMMGQKWEAFVLDLSFIGWGILTVMTGGIVGVFYAEPYRQATFAELYSFNRAMAYQNGYIR</sequence>
<dbReference type="Proteomes" id="UP000245845">
    <property type="component" value="Unassembled WGS sequence"/>
</dbReference>
<keyword evidence="1" id="KW-1133">Transmembrane helix</keyword>
<keyword evidence="3" id="KW-1185">Reference proteome</keyword>
<dbReference type="PANTHER" id="PTHR40076">
    <property type="entry name" value="MEMBRANE PROTEIN-RELATED"/>
    <property type="match status" value="1"/>
</dbReference>
<organism evidence="2 3">
    <name type="scientific">Faecalicatena orotica</name>
    <dbReference type="NCBI Taxonomy" id="1544"/>
    <lineage>
        <taxon>Bacteria</taxon>
        <taxon>Bacillati</taxon>
        <taxon>Bacillota</taxon>
        <taxon>Clostridia</taxon>
        <taxon>Lachnospirales</taxon>
        <taxon>Lachnospiraceae</taxon>
        <taxon>Faecalicatena</taxon>
    </lineage>
</organism>
<reference evidence="2 3" key="1">
    <citation type="submission" date="2018-05" db="EMBL/GenBank/DDBJ databases">
        <title>The Hungate 1000. A catalogue of reference genomes from the rumen microbiome.</title>
        <authorList>
            <person name="Kelly W."/>
        </authorList>
    </citation>
    <scope>NUCLEOTIDE SEQUENCE [LARGE SCALE GENOMIC DNA]</scope>
    <source>
        <strain evidence="2 3">NLAE-zl-C242</strain>
    </source>
</reference>
<protein>
    <submittedName>
        <fullName evidence="2">Uncharacterized protein DUF975</fullName>
    </submittedName>
</protein>
<dbReference type="RefSeq" id="WP_109729757.1">
    <property type="nucleotide sequence ID" value="NZ_BAAACK010000007.1"/>
</dbReference>
<name>A0A2Y9C9L7_9FIRM</name>
<keyword evidence="1" id="KW-0472">Membrane</keyword>
<evidence type="ECO:0000256" key="1">
    <source>
        <dbReference type="SAM" id="Phobius"/>
    </source>
</evidence>
<feature type="transmembrane region" description="Helical" evidence="1">
    <location>
        <begin position="20"/>
        <end position="40"/>
    </location>
</feature>
<evidence type="ECO:0000313" key="3">
    <source>
        <dbReference type="Proteomes" id="UP000245845"/>
    </source>
</evidence>
<feature type="transmembrane region" description="Helical" evidence="1">
    <location>
        <begin position="60"/>
        <end position="84"/>
    </location>
</feature>
<feature type="transmembrane region" description="Helical" evidence="1">
    <location>
        <begin position="190"/>
        <end position="209"/>
    </location>
</feature>
<keyword evidence="1" id="KW-0812">Transmembrane</keyword>
<dbReference type="PANTHER" id="PTHR40076:SF1">
    <property type="entry name" value="MEMBRANE PROTEIN"/>
    <property type="match status" value="1"/>
</dbReference>
<dbReference type="EMBL" id="QGDL01000001">
    <property type="protein sequence ID" value="PWJ32429.1"/>
    <property type="molecule type" value="Genomic_DNA"/>
</dbReference>
<feature type="transmembrane region" description="Helical" evidence="1">
    <location>
        <begin position="121"/>
        <end position="145"/>
    </location>
</feature>
<dbReference type="AlphaFoldDB" id="A0A2Y9C9L7"/>
<dbReference type="Pfam" id="PF06161">
    <property type="entry name" value="DUF975"/>
    <property type="match status" value="1"/>
</dbReference>